<dbReference type="SUPFAM" id="SSF88713">
    <property type="entry name" value="Glycoside hydrolase/deacetylase"/>
    <property type="match status" value="1"/>
</dbReference>
<accession>A0A7X9U5K9</accession>
<dbReference type="RefSeq" id="WP_170071519.1">
    <property type="nucleotide sequence ID" value="NZ_JABBCX010000002.1"/>
</dbReference>
<proteinExistence type="predicted"/>
<sequence>MKLNCDLGESFGAWKMGLDDDVMPHIDMANIACGFHAGDADVMANTLVLAKQNNVQIGAHPSYPDKQGFGRRSMVLSEKELTNCLHYQIAAIEGMAKVQGLTLSYVKPHGALYNDMMADEQILQTVINAIASYPTDLKLMVLATKNANKHIQIAKDSGVDLILEAFADRQYTDDGHLVSRKIEGSVHKKAALLEQVTQLLSDGSVTTRTGKKLTLNAHSLCVHGDNADGIALIKDIKDIKALCNSAN</sequence>
<dbReference type="Pfam" id="PF03746">
    <property type="entry name" value="LamB_YcsF"/>
    <property type="match status" value="1"/>
</dbReference>
<organism evidence="1 2">
    <name type="scientific">Pseudoalteromonas arctica</name>
    <dbReference type="NCBI Taxonomy" id="394751"/>
    <lineage>
        <taxon>Bacteria</taxon>
        <taxon>Pseudomonadati</taxon>
        <taxon>Pseudomonadota</taxon>
        <taxon>Gammaproteobacteria</taxon>
        <taxon>Alteromonadales</taxon>
        <taxon>Pseudoalteromonadaceae</taxon>
        <taxon>Pseudoalteromonas</taxon>
    </lineage>
</organism>
<dbReference type="Proteomes" id="UP000519126">
    <property type="component" value="Unassembled WGS sequence"/>
</dbReference>
<name>A0A7X9U5K9_9GAMM</name>
<dbReference type="PANTHER" id="PTHR30292">
    <property type="entry name" value="UNCHARACTERIZED PROTEIN YBGL-RELATED"/>
    <property type="match status" value="1"/>
</dbReference>
<dbReference type="PANTHER" id="PTHR30292:SF0">
    <property type="entry name" value="5-OXOPROLINASE SUBUNIT A"/>
    <property type="match status" value="1"/>
</dbReference>
<dbReference type="EMBL" id="JABBCX010000002">
    <property type="protein sequence ID" value="NMF47989.1"/>
    <property type="molecule type" value="Genomic_DNA"/>
</dbReference>
<dbReference type="NCBIfam" id="NF003814">
    <property type="entry name" value="PRK05406.1-3"/>
    <property type="match status" value="1"/>
</dbReference>
<protein>
    <submittedName>
        <fullName evidence="1">5-oxoprolinase subunit PxpA</fullName>
    </submittedName>
</protein>
<comment type="caution">
    <text evidence="1">The sequence shown here is derived from an EMBL/GenBank/DDBJ whole genome shotgun (WGS) entry which is preliminary data.</text>
</comment>
<dbReference type="InterPro" id="IPR005501">
    <property type="entry name" value="LamB/YcsF/PxpA-like"/>
</dbReference>
<reference evidence="1 2" key="1">
    <citation type="submission" date="2020-04" db="EMBL/GenBank/DDBJ databases">
        <title>Genome Sequencing and Assembley of Pseudoalteromonas artica.</title>
        <authorList>
            <person name="Akerly B."/>
            <person name="Cook G."/>
        </authorList>
    </citation>
    <scope>NUCLEOTIDE SEQUENCE [LARGE SCALE GENOMIC DNA]</scope>
    <source>
        <strain evidence="1 2">NEC-BIFX-0059</strain>
    </source>
</reference>
<dbReference type="GO" id="GO:0005975">
    <property type="term" value="P:carbohydrate metabolic process"/>
    <property type="evidence" value="ECO:0007669"/>
    <property type="project" value="InterPro"/>
</dbReference>
<dbReference type="CDD" id="cd10787">
    <property type="entry name" value="LamB_YcsF_like"/>
    <property type="match status" value="1"/>
</dbReference>
<gene>
    <name evidence="1" type="ORF">HHL01_07320</name>
</gene>
<dbReference type="InterPro" id="IPR011330">
    <property type="entry name" value="Glyco_hydro/deAcase_b/a-brl"/>
</dbReference>
<dbReference type="AlphaFoldDB" id="A0A7X9U5K9"/>
<evidence type="ECO:0000313" key="2">
    <source>
        <dbReference type="Proteomes" id="UP000519126"/>
    </source>
</evidence>
<dbReference type="NCBIfam" id="NF003816">
    <property type="entry name" value="PRK05406.1-5"/>
    <property type="match status" value="1"/>
</dbReference>
<evidence type="ECO:0000313" key="1">
    <source>
        <dbReference type="EMBL" id="NMF47989.1"/>
    </source>
</evidence>
<dbReference type="Gene3D" id="3.20.20.370">
    <property type="entry name" value="Glycoside hydrolase/deacetylase"/>
    <property type="match status" value="1"/>
</dbReference>